<comment type="caution">
    <text evidence="4">The sequence shown here is derived from an EMBL/GenBank/DDBJ whole genome shotgun (WGS) entry which is preliminary data.</text>
</comment>
<feature type="domain" description="TonB C-terminal" evidence="3">
    <location>
        <begin position="120"/>
        <end position="197"/>
    </location>
</feature>
<name>A0ABQ6ZDZ4_9GAMM</name>
<evidence type="ECO:0000313" key="5">
    <source>
        <dbReference type="Proteomes" id="UP000781710"/>
    </source>
</evidence>
<feature type="signal peptide" evidence="2">
    <location>
        <begin position="1"/>
        <end position="19"/>
    </location>
</feature>
<keyword evidence="5" id="KW-1185">Reference proteome</keyword>
<evidence type="ECO:0000313" key="4">
    <source>
        <dbReference type="EMBL" id="KAF1723568.1"/>
    </source>
</evidence>
<dbReference type="Proteomes" id="UP000781710">
    <property type="component" value="Unassembled WGS sequence"/>
</dbReference>
<dbReference type="Pfam" id="PF03544">
    <property type="entry name" value="TonB_C"/>
    <property type="match status" value="1"/>
</dbReference>
<dbReference type="InterPro" id="IPR037682">
    <property type="entry name" value="TonB_C"/>
</dbReference>
<dbReference type="Gene3D" id="3.30.1150.10">
    <property type="match status" value="1"/>
</dbReference>
<keyword evidence="2" id="KW-0732">Signal</keyword>
<organism evidence="4 5">
    <name type="scientific">Pseudoxanthomonas japonensis</name>
    <dbReference type="NCBI Taxonomy" id="69284"/>
    <lineage>
        <taxon>Bacteria</taxon>
        <taxon>Pseudomonadati</taxon>
        <taxon>Pseudomonadota</taxon>
        <taxon>Gammaproteobacteria</taxon>
        <taxon>Lysobacterales</taxon>
        <taxon>Lysobacteraceae</taxon>
        <taxon>Pseudoxanthomonas</taxon>
    </lineage>
</organism>
<gene>
    <name evidence="4" type="ORF">CSC78_15535</name>
</gene>
<protein>
    <recommendedName>
        <fullName evidence="3">TonB C-terminal domain-containing protein</fullName>
    </recommendedName>
</protein>
<accession>A0ABQ6ZDZ4</accession>
<reference evidence="4 5" key="1">
    <citation type="submission" date="2017-10" db="EMBL/GenBank/DDBJ databases">
        <title>Whole genome sequencing of members of genus Pseudoxanthomonas.</title>
        <authorList>
            <person name="Kumar S."/>
            <person name="Bansal K."/>
            <person name="Kaur A."/>
            <person name="Patil P."/>
            <person name="Sharma S."/>
            <person name="Patil P.B."/>
        </authorList>
    </citation>
    <scope>NUCLEOTIDE SEQUENCE [LARGE SCALE GENOMIC DNA]</scope>
    <source>
        <strain evidence="4 5">DSM 17109</strain>
    </source>
</reference>
<sequence length="243" mass="25831">MDKMLGIALLLGTMGLSAAAPTDGAVAFRVQARVELDAQGVPRLVHADQALPAPVRDAIEKRVLQWRFEPARVNGEPRSGATTVFLNTCAMPAENGALRLAMEYHGHGPGYTGGGSAPMPPRYPVDAVRVGKQGAFRVTMEIGVDGHARIQDIETLKGTAWPFQKRLKEWANSLRYVPEEVDGRPVATRIALSVAFTIGDGAPRQRTAPENAAACSAAMGAGDGEEPLQPVVLDSPFKLKEAG</sequence>
<evidence type="ECO:0000256" key="1">
    <source>
        <dbReference type="SAM" id="MobiDB-lite"/>
    </source>
</evidence>
<evidence type="ECO:0000256" key="2">
    <source>
        <dbReference type="SAM" id="SignalP"/>
    </source>
</evidence>
<feature type="chain" id="PRO_5047283394" description="TonB C-terminal domain-containing protein" evidence="2">
    <location>
        <begin position="20"/>
        <end position="243"/>
    </location>
</feature>
<dbReference type="RefSeq" id="WP_162338776.1">
    <property type="nucleotide sequence ID" value="NZ_JBHSRQ010000014.1"/>
</dbReference>
<feature type="region of interest" description="Disordered" evidence="1">
    <location>
        <begin position="202"/>
        <end position="243"/>
    </location>
</feature>
<dbReference type="EMBL" id="PDWW01000026">
    <property type="protein sequence ID" value="KAF1723568.1"/>
    <property type="molecule type" value="Genomic_DNA"/>
</dbReference>
<dbReference type="SUPFAM" id="SSF74653">
    <property type="entry name" value="TolA/TonB C-terminal domain"/>
    <property type="match status" value="1"/>
</dbReference>
<evidence type="ECO:0000259" key="3">
    <source>
        <dbReference type="Pfam" id="PF03544"/>
    </source>
</evidence>
<proteinExistence type="predicted"/>